<keyword evidence="2" id="KW-1185">Reference proteome</keyword>
<proteinExistence type="predicted"/>
<gene>
    <name evidence="1" type="ORF">NZ47_10500</name>
</gene>
<accession>A0A0B2JXS6</accession>
<name>A0A0B2JXS6_9FIRM</name>
<sequence length="106" mass="12048">MLVANWDKVVSSFKEFIPKLKKAWAAARPLVPYAARMYGDIVVEGAERLGAIMHKLFYKEDGQWVEETTTRKVPASEVPADIRELIEVQEADITAKMEEKLELQIA</sequence>
<evidence type="ECO:0000313" key="2">
    <source>
        <dbReference type="Proteomes" id="UP000030993"/>
    </source>
</evidence>
<protein>
    <submittedName>
        <fullName evidence="1">Uncharacterized protein</fullName>
    </submittedName>
</protein>
<dbReference type="AlphaFoldDB" id="A0A0B2JXS6"/>
<dbReference type="STRING" id="82374.NZ47_10500"/>
<evidence type="ECO:0000313" key="1">
    <source>
        <dbReference type="EMBL" id="KHM51456.1"/>
    </source>
</evidence>
<reference evidence="1 2" key="1">
    <citation type="journal article" date="2013" name="PLoS ONE">
        <title>Identification and characterization of three novel lipases belonging to families II and V from Anaerovibrio lipolyticus 5ST.</title>
        <authorList>
            <person name="Prive F."/>
            <person name="Kaderbhai N.N."/>
            <person name="Girdwood S."/>
            <person name="Worgan H.J."/>
            <person name="Pinloche E."/>
            <person name="Scollan N.D."/>
            <person name="Huws S.A."/>
            <person name="Newbold C.J."/>
        </authorList>
    </citation>
    <scope>NUCLEOTIDE SEQUENCE [LARGE SCALE GENOMIC DNA]</scope>
    <source>
        <strain evidence="1 2">5S</strain>
    </source>
</reference>
<organism evidence="1 2">
    <name type="scientific">Anaerovibrio lipolyticus</name>
    <dbReference type="NCBI Taxonomy" id="82374"/>
    <lineage>
        <taxon>Bacteria</taxon>
        <taxon>Bacillati</taxon>
        <taxon>Bacillota</taxon>
        <taxon>Negativicutes</taxon>
        <taxon>Selenomonadales</taxon>
        <taxon>Selenomonadaceae</taxon>
        <taxon>Anaerovibrio</taxon>
    </lineage>
</organism>
<dbReference type="Proteomes" id="UP000030993">
    <property type="component" value="Unassembled WGS sequence"/>
</dbReference>
<comment type="caution">
    <text evidence="1">The sequence shown here is derived from an EMBL/GenBank/DDBJ whole genome shotgun (WGS) entry which is preliminary data.</text>
</comment>
<dbReference type="EMBL" id="JSCE01000197">
    <property type="protein sequence ID" value="KHM51456.1"/>
    <property type="molecule type" value="Genomic_DNA"/>
</dbReference>